<organism evidence="8 9">
    <name type="scientific">Alkalidesulfovibrio alkalitolerans DSM 16529</name>
    <dbReference type="NCBI Taxonomy" id="1121439"/>
    <lineage>
        <taxon>Bacteria</taxon>
        <taxon>Pseudomonadati</taxon>
        <taxon>Thermodesulfobacteriota</taxon>
        <taxon>Desulfovibrionia</taxon>
        <taxon>Desulfovibrionales</taxon>
        <taxon>Desulfovibrionaceae</taxon>
        <taxon>Alkalidesulfovibrio</taxon>
    </lineage>
</organism>
<dbReference type="InterPro" id="IPR029045">
    <property type="entry name" value="ClpP/crotonase-like_dom_sf"/>
</dbReference>
<dbReference type="Gene3D" id="2.30.42.10">
    <property type="match status" value="1"/>
</dbReference>
<keyword evidence="3 5" id="KW-0378">Hydrolase</keyword>
<dbReference type="Pfam" id="PF03572">
    <property type="entry name" value="Peptidase_S41"/>
    <property type="match status" value="1"/>
</dbReference>
<name>S7UL67_9BACT</name>
<dbReference type="InterPro" id="IPR041489">
    <property type="entry name" value="PDZ_6"/>
</dbReference>
<dbReference type="InterPro" id="IPR004447">
    <property type="entry name" value="Peptidase_S41A"/>
</dbReference>
<dbReference type="GO" id="GO:0007165">
    <property type="term" value="P:signal transduction"/>
    <property type="evidence" value="ECO:0007669"/>
    <property type="project" value="TreeGrafter"/>
</dbReference>
<sequence length="428" mass="47010">MRIKRWLFALSLIVLLTAFAGALCADTSKVREDRYEALKRFSQVLGLVEEYYVRDVGTKELMDDAIKGLLQQLDPHSAYMTPEEFRDMQVSTSGEFGGIGIEITLDNGRLVVVSPIEDTPAHKAGLKPGDIILEIDGQPTQDMTLTEAVGKIRGLKGEAVVLTILHSDSQKPERISIVRDTIPIISVKSEELDEGILYLRLTRFNENTTRELHDKIKEFSRAKGDPKGVILDLRNNPGGLLNQAVSVTDTFLDEGLIVYIQGKDEATRKDYAASAQPLEVSAPMVTLINAGSASASEIVAGALQDHKRSVILGDRSFGKGSVQTVIPLADGSGIKLTTALYYTPSGRSIQAEGIAPDIVLPFEAPRETEDRTMLREKDLSRHLHNNSEGTSPEAIERNGSAKAMLARDNQLRMALELVRQLPRLRALK</sequence>
<dbReference type="PROSITE" id="PS50106">
    <property type="entry name" value="PDZ"/>
    <property type="match status" value="1"/>
</dbReference>
<dbReference type="SMART" id="SM00245">
    <property type="entry name" value="TSPc"/>
    <property type="match status" value="1"/>
</dbReference>
<comment type="similarity">
    <text evidence="1 5">Belongs to the peptidase S41A family.</text>
</comment>
<dbReference type="GO" id="GO:0030288">
    <property type="term" value="C:outer membrane-bounded periplasmic space"/>
    <property type="evidence" value="ECO:0007669"/>
    <property type="project" value="TreeGrafter"/>
</dbReference>
<comment type="caution">
    <text evidence="8">The sequence shown here is derived from an EMBL/GenBank/DDBJ whole genome shotgun (WGS) entry which is preliminary data.</text>
</comment>
<feature type="signal peptide" evidence="6">
    <location>
        <begin position="1"/>
        <end position="20"/>
    </location>
</feature>
<feature type="chain" id="PRO_5004544885" evidence="6">
    <location>
        <begin position="21"/>
        <end position="428"/>
    </location>
</feature>
<dbReference type="Pfam" id="PF22694">
    <property type="entry name" value="CtpB_N-like"/>
    <property type="match status" value="1"/>
</dbReference>
<keyword evidence="9" id="KW-1185">Reference proteome</keyword>
<dbReference type="RefSeq" id="WP_020886531.1">
    <property type="nucleotide sequence ID" value="NZ_ATHI01000007.1"/>
</dbReference>
<dbReference type="CDD" id="cd06782">
    <property type="entry name" value="cpPDZ_CPP-like"/>
    <property type="match status" value="1"/>
</dbReference>
<dbReference type="CDD" id="cd07560">
    <property type="entry name" value="Peptidase_S41_CPP"/>
    <property type="match status" value="1"/>
</dbReference>
<evidence type="ECO:0000256" key="4">
    <source>
        <dbReference type="ARBA" id="ARBA00022825"/>
    </source>
</evidence>
<keyword evidence="2 5" id="KW-0645">Protease</keyword>
<dbReference type="EMBL" id="ATHI01000007">
    <property type="protein sequence ID" value="EPR34604.1"/>
    <property type="molecule type" value="Genomic_DNA"/>
</dbReference>
<dbReference type="InterPro" id="IPR001478">
    <property type="entry name" value="PDZ"/>
</dbReference>
<evidence type="ECO:0000313" key="9">
    <source>
        <dbReference type="Proteomes" id="UP000014975"/>
    </source>
</evidence>
<dbReference type="FunFam" id="3.90.226.10:FF:000029">
    <property type="entry name" value="Peptidase, S41 family"/>
    <property type="match status" value="1"/>
</dbReference>
<dbReference type="InterPro" id="IPR036034">
    <property type="entry name" value="PDZ_sf"/>
</dbReference>
<dbReference type="eggNOG" id="COG0793">
    <property type="taxonomic scope" value="Bacteria"/>
</dbReference>
<dbReference type="AlphaFoldDB" id="S7UL67"/>
<evidence type="ECO:0000256" key="5">
    <source>
        <dbReference type="RuleBase" id="RU004404"/>
    </source>
</evidence>
<dbReference type="GO" id="GO:0006508">
    <property type="term" value="P:proteolysis"/>
    <property type="evidence" value="ECO:0007669"/>
    <property type="project" value="UniProtKB-KW"/>
</dbReference>
<dbReference type="SUPFAM" id="SSF50156">
    <property type="entry name" value="PDZ domain-like"/>
    <property type="match status" value="1"/>
</dbReference>
<dbReference type="Proteomes" id="UP000014975">
    <property type="component" value="Unassembled WGS sequence"/>
</dbReference>
<dbReference type="PANTHER" id="PTHR32060">
    <property type="entry name" value="TAIL-SPECIFIC PROTEASE"/>
    <property type="match status" value="1"/>
</dbReference>
<accession>S7UL67</accession>
<evidence type="ECO:0000256" key="2">
    <source>
        <dbReference type="ARBA" id="ARBA00022670"/>
    </source>
</evidence>
<dbReference type="InterPro" id="IPR055210">
    <property type="entry name" value="CtpA/B_N"/>
</dbReference>
<dbReference type="InterPro" id="IPR005151">
    <property type="entry name" value="Tail-specific_protease"/>
</dbReference>
<evidence type="ECO:0000259" key="7">
    <source>
        <dbReference type="PROSITE" id="PS50106"/>
    </source>
</evidence>
<evidence type="ECO:0000256" key="1">
    <source>
        <dbReference type="ARBA" id="ARBA00009179"/>
    </source>
</evidence>
<reference evidence="8 9" key="1">
    <citation type="journal article" date="2013" name="Genome Announc.">
        <title>Draft genome sequences for three mercury-methylating, sulfate-reducing bacteria.</title>
        <authorList>
            <person name="Brown S.D."/>
            <person name="Hurt R.A.Jr."/>
            <person name="Gilmour C.C."/>
            <person name="Elias D.A."/>
        </authorList>
    </citation>
    <scope>NUCLEOTIDE SEQUENCE [LARGE SCALE GENOMIC DNA]</scope>
    <source>
        <strain evidence="8 9">DSM 16529</strain>
    </source>
</reference>
<dbReference type="Gene3D" id="3.30.750.44">
    <property type="match status" value="1"/>
</dbReference>
<dbReference type="SMART" id="SM00228">
    <property type="entry name" value="PDZ"/>
    <property type="match status" value="1"/>
</dbReference>
<dbReference type="Pfam" id="PF17820">
    <property type="entry name" value="PDZ_6"/>
    <property type="match status" value="1"/>
</dbReference>
<evidence type="ECO:0000256" key="6">
    <source>
        <dbReference type="SAM" id="SignalP"/>
    </source>
</evidence>
<evidence type="ECO:0000313" key="8">
    <source>
        <dbReference type="EMBL" id="EPR34604.1"/>
    </source>
</evidence>
<keyword evidence="4 5" id="KW-0720">Serine protease</keyword>
<keyword evidence="6" id="KW-0732">Signal</keyword>
<dbReference type="OrthoDB" id="9812068at2"/>
<dbReference type="STRING" id="1121439.dsat_2646"/>
<dbReference type="NCBIfam" id="TIGR00225">
    <property type="entry name" value="prc"/>
    <property type="match status" value="1"/>
</dbReference>
<dbReference type="GO" id="GO:0008236">
    <property type="term" value="F:serine-type peptidase activity"/>
    <property type="evidence" value="ECO:0007669"/>
    <property type="project" value="UniProtKB-KW"/>
</dbReference>
<dbReference type="GO" id="GO:0004175">
    <property type="term" value="F:endopeptidase activity"/>
    <property type="evidence" value="ECO:0007669"/>
    <property type="project" value="TreeGrafter"/>
</dbReference>
<dbReference type="SUPFAM" id="SSF52096">
    <property type="entry name" value="ClpP/crotonase"/>
    <property type="match status" value="1"/>
</dbReference>
<dbReference type="PANTHER" id="PTHR32060:SF30">
    <property type="entry name" value="CARBOXY-TERMINAL PROCESSING PROTEASE CTPA"/>
    <property type="match status" value="1"/>
</dbReference>
<dbReference type="PATRIC" id="fig|1121439.3.peg.1049"/>
<gene>
    <name evidence="8" type="ORF">dsat_2646</name>
</gene>
<dbReference type="Gene3D" id="3.90.226.10">
    <property type="entry name" value="2-enoyl-CoA Hydratase, Chain A, domain 1"/>
    <property type="match status" value="1"/>
</dbReference>
<dbReference type="FunFam" id="2.30.42.10:FF:000063">
    <property type="entry name" value="Peptidase, S41 family"/>
    <property type="match status" value="1"/>
</dbReference>
<evidence type="ECO:0000256" key="3">
    <source>
        <dbReference type="ARBA" id="ARBA00022801"/>
    </source>
</evidence>
<proteinExistence type="inferred from homology"/>
<feature type="domain" description="PDZ" evidence="7">
    <location>
        <begin position="85"/>
        <end position="167"/>
    </location>
</feature>
<protein>
    <submittedName>
        <fullName evidence="8">Carboxyl-terminal protease</fullName>
    </submittedName>
</protein>